<keyword evidence="1" id="KW-0949">S-adenosyl-L-methionine</keyword>
<name>A0AAD5X451_9FUNG</name>
<dbReference type="AlphaFoldDB" id="A0AAD5X451"/>
<dbReference type="PANTHER" id="PTHR10738:SF0">
    <property type="entry name" value="PROTEIN ARGININE N-METHYLTRANSFERASE 5"/>
    <property type="match status" value="1"/>
</dbReference>
<comment type="caution">
    <text evidence="4">The sequence shown here is derived from an EMBL/GenBank/DDBJ whole genome shotgun (WGS) entry which is preliminary data.</text>
</comment>
<dbReference type="PANTHER" id="PTHR10738">
    <property type="entry name" value="PROTEIN ARGININE N-METHYLTRANSFERASE 5"/>
    <property type="match status" value="1"/>
</dbReference>
<feature type="domain" description="PRMT5 arginine-N-methyltransferase" evidence="2">
    <location>
        <begin position="270"/>
        <end position="327"/>
    </location>
</feature>
<evidence type="ECO:0000313" key="5">
    <source>
        <dbReference type="Proteomes" id="UP001212841"/>
    </source>
</evidence>
<dbReference type="Gene3D" id="3.40.50.150">
    <property type="entry name" value="Vaccinia Virus protein VP39"/>
    <property type="match status" value="1"/>
</dbReference>
<reference evidence="4" key="1">
    <citation type="submission" date="2020-05" db="EMBL/GenBank/DDBJ databases">
        <title>Phylogenomic resolution of chytrid fungi.</title>
        <authorList>
            <person name="Stajich J.E."/>
            <person name="Amses K."/>
            <person name="Simmons R."/>
            <person name="Seto K."/>
            <person name="Myers J."/>
            <person name="Bonds A."/>
            <person name="Quandt C.A."/>
            <person name="Barry K."/>
            <person name="Liu P."/>
            <person name="Grigoriev I."/>
            <person name="Longcore J.E."/>
            <person name="James T.Y."/>
        </authorList>
    </citation>
    <scope>NUCLEOTIDE SEQUENCE</scope>
    <source>
        <strain evidence="4">JEL0318</strain>
    </source>
</reference>
<dbReference type="EMBL" id="JADGJD010000702">
    <property type="protein sequence ID" value="KAJ3049031.1"/>
    <property type="molecule type" value="Genomic_DNA"/>
</dbReference>
<sequence>MSDQSQITIGLEIDSITTPYDLGNVADSAGYSFGLLQLLSRHFQQTHTSSIPTAFERTDLQLWNADHSGFIVGGISPWVDLDSTDAVQRKMGEALVKKQINWAAHLGLSSVIFTLPETSANLVNFARVLNHTLNMVSYTQILVRVNLSTQTPFDIWPSWNMVRTLCNHNSKLSVALVLGEDLPQDSSLISRWFAEPVKTIILPKTSFISNAKGFPVLPKRHQGVLRQFFEHNVQLAVSLSSPEDTHTQGGITAYQQYLRHLHKTRPQLDEAEQFASGYHDYLQAPLQPLMDNLESATYEVFEKDPIKYREYEKAVYQALNDRFPKDNATPA</sequence>
<dbReference type="InterPro" id="IPR035247">
    <property type="entry name" value="PRMT5_TIM"/>
</dbReference>
<evidence type="ECO:0000256" key="1">
    <source>
        <dbReference type="ARBA" id="ARBA00022691"/>
    </source>
</evidence>
<accession>A0AAD5X451</accession>
<evidence type="ECO:0000259" key="2">
    <source>
        <dbReference type="Pfam" id="PF05185"/>
    </source>
</evidence>
<dbReference type="GO" id="GO:0005634">
    <property type="term" value="C:nucleus"/>
    <property type="evidence" value="ECO:0007669"/>
    <property type="project" value="TreeGrafter"/>
</dbReference>
<evidence type="ECO:0000259" key="3">
    <source>
        <dbReference type="Pfam" id="PF17285"/>
    </source>
</evidence>
<dbReference type="Gene3D" id="3.20.20.150">
    <property type="entry name" value="Divalent-metal-dependent TIM barrel enzymes"/>
    <property type="match status" value="1"/>
</dbReference>
<dbReference type="GO" id="GO:0005829">
    <property type="term" value="C:cytosol"/>
    <property type="evidence" value="ECO:0007669"/>
    <property type="project" value="TreeGrafter"/>
</dbReference>
<evidence type="ECO:0000313" key="4">
    <source>
        <dbReference type="EMBL" id="KAJ3049031.1"/>
    </source>
</evidence>
<gene>
    <name evidence="4" type="primary">PRMT5</name>
    <name evidence="4" type="ORF">HK097_009969</name>
</gene>
<dbReference type="Proteomes" id="UP001212841">
    <property type="component" value="Unassembled WGS sequence"/>
</dbReference>
<dbReference type="Pfam" id="PF17285">
    <property type="entry name" value="PRMT5_TIM"/>
    <property type="match status" value="1"/>
</dbReference>
<dbReference type="Pfam" id="PF05185">
    <property type="entry name" value="PRMT5"/>
    <property type="match status" value="1"/>
</dbReference>
<feature type="domain" description="PRMT5 TIM barrel" evidence="3">
    <location>
        <begin position="32"/>
        <end position="263"/>
    </location>
</feature>
<dbReference type="InterPro" id="IPR035075">
    <property type="entry name" value="PRMT5"/>
</dbReference>
<dbReference type="InterPro" id="IPR025799">
    <property type="entry name" value="Arg_MeTrfase"/>
</dbReference>
<proteinExistence type="predicted"/>
<dbReference type="InterPro" id="IPR029063">
    <property type="entry name" value="SAM-dependent_MTases_sf"/>
</dbReference>
<dbReference type="GO" id="GO:0016274">
    <property type="term" value="F:protein-arginine N-methyltransferase activity"/>
    <property type="evidence" value="ECO:0007669"/>
    <property type="project" value="InterPro"/>
</dbReference>
<dbReference type="GO" id="GO:0006355">
    <property type="term" value="P:regulation of DNA-templated transcription"/>
    <property type="evidence" value="ECO:0007669"/>
    <property type="project" value="TreeGrafter"/>
</dbReference>
<protein>
    <submittedName>
        <fullName evidence="4">Protein arginine N-methyltransferase 5</fullName>
    </submittedName>
</protein>
<keyword evidence="5" id="KW-1185">Reference proteome</keyword>
<organism evidence="4 5">
    <name type="scientific">Rhizophlyctis rosea</name>
    <dbReference type="NCBI Taxonomy" id="64517"/>
    <lineage>
        <taxon>Eukaryota</taxon>
        <taxon>Fungi</taxon>
        <taxon>Fungi incertae sedis</taxon>
        <taxon>Chytridiomycota</taxon>
        <taxon>Chytridiomycota incertae sedis</taxon>
        <taxon>Chytridiomycetes</taxon>
        <taxon>Rhizophlyctidales</taxon>
        <taxon>Rhizophlyctidaceae</taxon>
        <taxon>Rhizophlyctis</taxon>
    </lineage>
</organism>